<feature type="region of interest" description="Disordered" evidence="1">
    <location>
        <begin position="91"/>
        <end position="128"/>
    </location>
</feature>
<organism evidence="2 3">
    <name type="scientific">Timema podura</name>
    <name type="common">Walking stick</name>
    <dbReference type="NCBI Taxonomy" id="61482"/>
    <lineage>
        <taxon>Eukaryota</taxon>
        <taxon>Metazoa</taxon>
        <taxon>Ecdysozoa</taxon>
        <taxon>Arthropoda</taxon>
        <taxon>Hexapoda</taxon>
        <taxon>Insecta</taxon>
        <taxon>Pterygota</taxon>
        <taxon>Neoptera</taxon>
        <taxon>Polyneoptera</taxon>
        <taxon>Phasmatodea</taxon>
        <taxon>Timematodea</taxon>
        <taxon>Timematoidea</taxon>
        <taxon>Timematidae</taxon>
        <taxon>Timema</taxon>
    </lineage>
</organism>
<reference evidence="2" key="1">
    <citation type="submission" date="2021-03" db="EMBL/GenBank/DDBJ databases">
        <authorList>
            <person name="Tran Van P."/>
        </authorList>
    </citation>
    <scope>NUCLEOTIDE SEQUENCE</scope>
</reference>
<keyword evidence="3" id="KW-1185">Reference proteome</keyword>
<comment type="caution">
    <text evidence="2">The sequence shown here is derived from an EMBL/GenBank/DDBJ whole genome shotgun (WGS) entry which is preliminary data.</text>
</comment>
<gene>
    <name evidence="2" type="ORF">TPAB3V08_LOCUS15915</name>
</gene>
<feature type="compositionally biased region" description="Basic and acidic residues" evidence="1">
    <location>
        <begin position="101"/>
        <end position="128"/>
    </location>
</feature>
<evidence type="ECO:0000256" key="1">
    <source>
        <dbReference type="SAM" id="MobiDB-lite"/>
    </source>
</evidence>
<proteinExistence type="predicted"/>
<sequence length="128" mass="14813">MDALVEEAERQRERQEAMRLEKLPRTLHENQLDLHQVGEEYIDVERHNARHFAQILHALVPTLLTLRSSIEVDEALQEFSSKYCLGEEDLVSSGSWGGIGKEQKENDGGEVRIERDCKEDQAKRQEDQ</sequence>
<protein>
    <submittedName>
        <fullName evidence="2">Uncharacterized protein</fullName>
    </submittedName>
</protein>
<name>A0ABN7PS22_TIMPD</name>
<accession>A0ABN7PS22</accession>
<feature type="non-terminal residue" evidence="2">
    <location>
        <position position="128"/>
    </location>
</feature>
<evidence type="ECO:0000313" key="2">
    <source>
        <dbReference type="EMBL" id="CAG2068972.1"/>
    </source>
</evidence>
<dbReference type="Proteomes" id="UP001153148">
    <property type="component" value="Unassembled WGS sequence"/>
</dbReference>
<dbReference type="EMBL" id="CAJPIN010109825">
    <property type="protein sequence ID" value="CAG2068972.1"/>
    <property type="molecule type" value="Genomic_DNA"/>
</dbReference>
<evidence type="ECO:0000313" key="3">
    <source>
        <dbReference type="Proteomes" id="UP001153148"/>
    </source>
</evidence>